<dbReference type="RefSeq" id="WP_331283233.1">
    <property type="nucleotide sequence ID" value="NZ_JAMZFT010000001.1"/>
</dbReference>
<keyword evidence="3" id="KW-1003">Cell membrane</keyword>
<dbReference type="Pfam" id="PF00528">
    <property type="entry name" value="BPD_transp_1"/>
    <property type="match status" value="1"/>
</dbReference>
<organism evidence="9 10">
    <name type="scientific">Futiania mangrovi</name>
    <dbReference type="NCBI Taxonomy" id="2959716"/>
    <lineage>
        <taxon>Bacteria</taxon>
        <taxon>Pseudomonadati</taxon>
        <taxon>Pseudomonadota</taxon>
        <taxon>Alphaproteobacteria</taxon>
        <taxon>Futianiales</taxon>
        <taxon>Futianiaceae</taxon>
        <taxon>Futiania</taxon>
    </lineage>
</organism>
<evidence type="ECO:0000313" key="9">
    <source>
        <dbReference type="EMBL" id="MCP1335085.1"/>
    </source>
</evidence>
<dbReference type="EMBL" id="JAMZFT010000001">
    <property type="protein sequence ID" value="MCP1335085.1"/>
    <property type="molecule type" value="Genomic_DNA"/>
</dbReference>
<protein>
    <submittedName>
        <fullName evidence="9">ABC transporter permease</fullName>
    </submittedName>
</protein>
<feature type="transmembrane region" description="Helical" evidence="7">
    <location>
        <begin position="121"/>
        <end position="147"/>
    </location>
</feature>
<dbReference type="PANTHER" id="PTHR43386:SF25">
    <property type="entry name" value="PEPTIDE ABC TRANSPORTER PERMEASE PROTEIN"/>
    <property type="match status" value="1"/>
</dbReference>
<keyword evidence="4 7" id="KW-0812">Transmembrane</keyword>
<name>A0A9J6P8V7_9PROT</name>
<evidence type="ECO:0000256" key="6">
    <source>
        <dbReference type="ARBA" id="ARBA00023136"/>
    </source>
</evidence>
<keyword evidence="6 7" id="KW-0472">Membrane</keyword>
<dbReference type="GO" id="GO:0055085">
    <property type="term" value="P:transmembrane transport"/>
    <property type="evidence" value="ECO:0007669"/>
    <property type="project" value="InterPro"/>
</dbReference>
<dbReference type="InterPro" id="IPR050366">
    <property type="entry name" value="BP-dependent_transpt_permease"/>
</dbReference>
<evidence type="ECO:0000256" key="4">
    <source>
        <dbReference type="ARBA" id="ARBA00022692"/>
    </source>
</evidence>
<reference evidence="9" key="1">
    <citation type="submission" date="2022-06" db="EMBL/GenBank/DDBJ databases">
        <title>Isolation and Genomics of Futiania mangrovii gen. nov., sp. nov., a Rare and Metabolically-versatile member in the Class Alphaproteobacteria.</title>
        <authorList>
            <person name="Liu L."/>
            <person name="Huang W.-C."/>
            <person name="Pan J."/>
            <person name="Li J."/>
            <person name="Huang Y."/>
            <person name="Du H."/>
            <person name="Liu Y."/>
            <person name="Li M."/>
        </authorList>
    </citation>
    <scope>NUCLEOTIDE SEQUENCE</scope>
    <source>
        <strain evidence="9">FT118</strain>
    </source>
</reference>
<accession>A0A9J6P8V7</accession>
<dbReference type="InterPro" id="IPR000515">
    <property type="entry name" value="MetI-like"/>
</dbReference>
<feature type="domain" description="ABC transmembrane type-1" evidence="8">
    <location>
        <begin position="118"/>
        <end position="307"/>
    </location>
</feature>
<feature type="transmembrane region" description="Helical" evidence="7">
    <location>
        <begin position="284"/>
        <end position="307"/>
    </location>
</feature>
<evidence type="ECO:0000256" key="5">
    <source>
        <dbReference type="ARBA" id="ARBA00022989"/>
    </source>
</evidence>
<dbReference type="CDD" id="cd06261">
    <property type="entry name" value="TM_PBP2"/>
    <property type="match status" value="1"/>
</dbReference>
<sequence length="317" mass="33750">MSDATLEPGEEVKRPSRLKGALSTLALLSESPVGMVGAGLVLFWVVVALLAPFLPLNDPNQPLMPFQPIISVPQPDGTVLTLGEGAGYPGDVGPNGETLWFGLDHKGRDMLSRVIWGSRTVLFWATFATAVAYAVGMIMGVMAGYFGRWVDEGISFIANVLLSFPVLVLYIVIITNLGPSGTNVVLAVTFASAPQIMRIVRGLALDIKTRDYIAAAQTRGESALYIMFVELLPNAKGPLIVDACLRLGYTTIAIATLGFLGLGLPPPDADWGKIIVESMPSAQFAPHMVVIPAIAISSLVLGFNLMADGLREIAMRD</sequence>
<dbReference type="GO" id="GO:0005886">
    <property type="term" value="C:plasma membrane"/>
    <property type="evidence" value="ECO:0007669"/>
    <property type="project" value="UniProtKB-SubCell"/>
</dbReference>
<evidence type="ECO:0000256" key="1">
    <source>
        <dbReference type="ARBA" id="ARBA00004651"/>
    </source>
</evidence>
<dbReference type="SUPFAM" id="SSF161098">
    <property type="entry name" value="MetI-like"/>
    <property type="match status" value="1"/>
</dbReference>
<dbReference type="Proteomes" id="UP001055804">
    <property type="component" value="Unassembled WGS sequence"/>
</dbReference>
<dbReference type="PROSITE" id="PS50928">
    <property type="entry name" value="ABC_TM1"/>
    <property type="match status" value="1"/>
</dbReference>
<evidence type="ECO:0000256" key="3">
    <source>
        <dbReference type="ARBA" id="ARBA00022475"/>
    </source>
</evidence>
<dbReference type="PANTHER" id="PTHR43386">
    <property type="entry name" value="OLIGOPEPTIDE TRANSPORT SYSTEM PERMEASE PROTEIN APPC"/>
    <property type="match status" value="1"/>
</dbReference>
<keyword evidence="5 7" id="KW-1133">Transmembrane helix</keyword>
<dbReference type="InterPro" id="IPR035906">
    <property type="entry name" value="MetI-like_sf"/>
</dbReference>
<comment type="subcellular location">
    <subcellularLocation>
        <location evidence="1 7">Cell membrane</location>
        <topology evidence="1 7">Multi-pass membrane protein</topology>
    </subcellularLocation>
</comment>
<evidence type="ECO:0000259" key="8">
    <source>
        <dbReference type="PROSITE" id="PS50928"/>
    </source>
</evidence>
<dbReference type="Gene3D" id="1.10.3720.10">
    <property type="entry name" value="MetI-like"/>
    <property type="match status" value="1"/>
</dbReference>
<comment type="caution">
    <text evidence="9">The sequence shown here is derived from an EMBL/GenBank/DDBJ whole genome shotgun (WGS) entry which is preliminary data.</text>
</comment>
<evidence type="ECO:0000313" key="10">
    <source>
        <dbReference type="Proteomes" id="UP001055804"/>
    </source>
</evidence>
<comment type="similarity">
    <text evidence="7">Belongs to the binding-protein-dependent transport system permease family.</text>
</comment>
<evidence type="ECO:0000256" key="7">
    <source>
        <dbReference type="RuleBase" id="RU363032"/>
    </source>
</evidence>
<dbReference type="AlphaFoldDB" id="A0A9J6P8V7"/>
<feature type="transmembrane region" description="Helical" evidence="7">
    <location>
        <begin position="33"/>
        <end position="54"/>
    </location>
</feature>
<evidence type="ECO:0000256" key="2">
    <source>
        <dbReference type="ARBA" id="ARBA00022448"/>
    </source>
</evidence>
<gene>
    <name evidence="9" type="ORF">NJQ99_01535</name>
</gene>
<proteinExistence type="inferred from homology"/>
<keyword evidence="10" id="KW-1185">Reference proteome</keyword>
<feature type="transmembrane region" description="Helical" evidence="7">
    <location>
        <begin position="153"/>
        <end position="173"/>
    </location>
</feature>
<keyword evidence="2 7" id="KW-0813">Transport</keyword>
<feature type="transmembrane region" description="Helical" evidence="7">
    <location>
        <begin position="243"/>
        <end position="264"/>
    </location>
</feature>